<keyword evidence="3" id="KW-1185">Reference proteome</keyword>
<evidence type="ECO:0000313" key="3">
    <source>
        <dbReference type="Proteomes" id="UP000217954"/>
    </source>
</evidence>
<evidence type="ECO:0000256" key="1">
    <source>
        <dbReference type="SAM" id="MobiDB-lite"/>
    </source>
</evidence>
<proteinExistence type="predicted"/>
<dbReference type="KEGG" id="mste:MSTE_04723"/>
<sequence>MAILPGAVHGRAAADCSRRRWWNRSPRRPPGLSIAAPHAAPAPRAVWRADAAMRRQTPDVPTPVNPRCWPGLSHRRAAVRATGSRCARPTRRAGRRWVLPARWATGGAACPPAPSDRCWWLSGRARCAPTTCPRTVRRPSSRAGKSPAPGPRHRGWSPSFGSSGPEFRADIVRCAKEIHPRWLVPSRGRQ</sequence>
<name>A0A1Z4F491_9MYCO</name>
<accession>A0A1Z4F491</accession>
<evidence type="ECO:0000313" key="2">
    <source>
        <dbReference type="EMBL" id="BAY00015.1"/>
    </source>
</evidence>
<dbReference type="Proteomes" id="UP000217954">
    <property type="component" value="Chromosome"/>
</dbReference>
<dbReference type="AlphaFoldDB" id="A0A1Z4F491"/>
<reference evidence="3" key="1">
    <citation type="journal article" date="2017" name="Genome Announc.">
        <title>Complete Genome Sequence of Mycobacterium stephanolepidis.</title>
        <authorList>
            <person name="Fukano H."/>
            <person name="Yoshida M."/>
            <person name="Katayama Y."/>
            <person name="Omatsu T."/>
            <person name="Mizutani T."/>
            <person name="Kurata O."/>
            <person name="Wada S."/>
            <person name="Hoshino Y."/>
        </authorList>
    </citation>
    <scope>NUCLEOTIDE SEQUENCE [LARGE SCALE GENOMIC DNA]</scope>
    <source>
        <strain evidence="3">NJB0901</strain>
    </source>
</reference>
<gene>
    <name evidence="2" type="ORF">MSTE_04723</name>
</gene>
<protein>
    <submittedName>
        <fullName evidence="2">Uncharacterized protein</fullName>
    </submittedName>
</protein>
<organism evidence="2 3">
    <name type="scientific">[Mycobacterium] stephanolepidis</name>
    <dbReference type="NCBI Taxonomy" id="1520670"/>
    <lineage>
        <taxon>Bacteria</taxon>
        <taxon>Bacillati</taxon>
        <taxon>Actinomycetota</taxon>
        <taxon>Actinomycetes</taxon>
        <taxon>Mycobacteriales</taxon>
        <taxon>Mycobacteriaceae</taxon>
        <taxon>Mycobacteroides</taxon>
    </lineage>
</organism>
<reference evidence="2 3" key="2">
    <citation type="journal article" date="2017" name="Int. J. Syst. Evol. Microbiol.">
        <title>Mycobacterium stephanolepidis sp. nov., a rapidly growing species related to Mycobacterium chelonae, isolated from marine teleost fish, Stephanolepis cirrhifer.</title>
        <authorList>
            <person name="Fukano H."/>
            <person name="Wada S."/>
            <person name="Kurata O."/>
            <person name="Katayama K."/>
            <person name="Fujiwara N."/>
            <person name="Hoshino Y."/>
        </authorList>
    </citation>
    <scope>NUCLEOTIDE SEQUENCE [LARGE SCALE GENOMIC DNA]</scope>
    <source>
        <strain evidence="2 3">NJB0901</strain>
    </source>
</reference>
<feature type="region of interest" description="Disordered" evidence="1">
    <location>
        <begin position="131"/>
        <end position="163"/>
    </location>
</feature>
<dbReference type="EMBL" id="AP018165">
    <property type="protein sequence ID" value="BAY00015.1"/>
    <property type="molecule type" value="Genomic_DNA"/>
</dbReference>